<dbReference type="AlphaFoldDB" id="A0AAU8IZY2"/>
<keyword evidence="1" id="KW-0808">Transferase</keyword>
<keyword evidence="1" id="KW-0723">Serine/threonine-protein kinase</keyword>
<dbReference type="InterPro" id="IPR050267">
    <property type="entry name" value="Anti-sigma-factor_SerPK"/>
</dbReference>
<dbReference type="Gene3D" id="3.30.565.10">
    <property type="entry name" value="Histidine kinase-like ATPase, C-terminal domain"/>
    <property type="match status" value="1"/>
</dbReference>
<keyword evidence="1" id="KW-0418">Kinase</keyword>
<reference evidence="3" key="1">
    <citation type="submission" date="2024-06" db="EMBL/GenBank/DDBJ databases">
        <title>Streptomyces sp. strain HUAS MG91 genome sequences.</title>
        <authorList>
            <person name="Mo P."/>
        </authorList>
    </citation>
    <scope>NUCLEOTIDE SEQUENCE</scope>
    <source>
        <strain evidence="3">HUAS MG91</strain>
    </source>
</reference>
<evidence type="ECO:0000313" key="3">
    <source>
        <dbReference type="EMBL" id="XCJ74039.1"/>
    </source>
</evidence>
<dbReference type="InterPro" id="IPR036890">
    <property type="entry name" value="HATPase_C_sf"/>
</dbReference>
<dbReference type="CDD" id="cd16936">
    <property type="entry name" value="HATPase_RsbW-like"/>
    <property type="match status" value="1"/>
</dbReference>
<dbReference type="RefSeq" id="WP_353945487.1">
    <property type="nucleotide sequence ID" value="NZ_CP159534.1"/>
</dbReference>
<dbReference type="KEGG" id="stac:ABII15_30530"/>
<dbReference type="PANTHER" id="PTHR35526:SF3">
    <property type="entry name" value="ANTI-SIGMA-F FACTOR RSBW"/>
    <property type="match status" value="1"/>
</dbReference>
<dbReference type="InterPro" id="IPR003594">
    <property type="entry name" value="HATPase_dom"/>
</dbReference>
<dbReference type="EMBL" id="CP159534">
    <property type="protein sequence ID" value="XCJ74039.1"/>
    <property type="molecule type" value="Genomic_DNA"/>
</dbReference>
<organism evidence="3">
    <name type="scientific">Streptomyces tabacisoli</name>
    <dbReference type="NCBI Taxonomy" id="3156398"/>
    <lineage>
        <taxon>Bacteria</taxon>
        <taxon>Bacillati</taxon>
        <taxon>Actinomycetota</taxon>
        <taxon>Actinomycetes</taxon>
        <taxon>Kitasatosporales</taxon>
        <taxon>Streptomycetaceae</taxon>
        <taxon>Streptomyces</taxon>
    </lineage>
</organism>
<dbReference type="GO" id="GO:0005524">
    <property type="term" value="F:ATP binding"/>
    <property type="evidence" value="ECO:0007669"/>
    <property type="project" value="UniProtKB-KW"/>
</dbReference>
<sequence length="146" mass="15869">MRPEHSDGREVSCPPTPFAAAPLTLSGAETREVVRHAVLACLNGDAPETPATRNLLAEAQLVCSELVSNARRHGGGLYWFEAHARNGLVVIEVGDRSTRTPRSPRRDATEPGGFGWELVRRLSERVEVTVRPDGAGKIIRAVIRVV</sequence>
<name>A0AAU8IZY2_9ACTN</name>
<gene>
    <name evidence="3" type="ORF">ABII15_30530</name>
</gene>
<evidence type="ECO:0000259" key="2">
    <source>
        <dbReference type="Pfam" id="PF13581"/>
    </source>
</evidence>
<dbReference type="GO" id="GO:0004674">
    <property type="term" value="F:protein serine/threonine kinase activity"/>
    <property type="evidence" value="ECO:0007669"/>
    <property type="project" value="UniProtKB-KW"/>
</dbReference>
<feature type="domain" description="Histidine kinase/HSP90-like ATPase" evidence="2">
    <location>
        <begin position="50"/>
        <end position="141"/>
    </location>
</feature>
<protein>
    <submittedName>
        <fullName evidence="3">ATP-binding protein</fullName>
    </submittedName>
</protein>
<dbReference type="Pfam" id="PF13581">
    <property type="entry name" value="HATPase_c_2"/>
    <property type="match status" value="1"/>
</dbReference>
<accession>A0AAU8IZY2</accession>
<proteinExistence type="predicted"/>
<dbReference type="PANTHER" id="PTHR35526">
    <property type="entry name" value="ANTI-SIGMA-F FACTOR RSBW-RELATED"/>
    <property type="match status" value="1"/>
</dbReference>
<keyword evidence="3" id="KW-0067">ATP-binding</keyword>
<evidence type="ECO:0000256" key="1">
    <source>
        <dbReference type="ARBA" id="ARBA00022527"/>
    </source>
</evidence>
<dbReference type="SUPFAM" id="SSF55874">
    <property type="entry name" value="ATPase domain of HSP90 chaperone/DNA topoisomerase II/histidine kinase"/>
    <property type="match status" value="1"/>
</dbReference>
<keyword evidence="3" id="KW-0547">Nucleotide-binding</keyword>